<comment type="caution">
    <text evidence="2">The sequence shown here is derived from an EMBL/GenBank/DDBJ whole genome shotgun (WGS) entry which is preliminary data.</text>
</comment>
<accession>A0A7J7L398</accession>
<evidence type="ECO:0000313" key="3">
    <source>
        <dbReference type="Proteomes" id="UP000541444"/>
    </source>
</evidence>
<name>A0A7J7L398_9MAGN</name>
<reference evidence="2 3" key="1">
    <citation type="journal article" date="2020" name="IScience">
        <title>Genome Sequencing of the Endangered Kingdonia uniflora (Circaeasteraceae, Ranunculales) Reveals Potential Mechanisms of Evolutionary Specialization.</title>
        <authorList>
            <person name="Sun Y."/>
            <person name="Deng T."/>
            <person name="Zhang A."/>
            <person name="Moore M.J."/>
            <person name="Landis J.B."/>
            <person name="Lin N."/>
            <person name="Zhang H."/>
            <person name="Zhang X."/>
            <person name="Huang J."/>
            <person name="Zhang X."/>
            <person name="Sun H."/>
            <person name="Wang H."/>
        </authorList>
    </citation>
    <scope>NUCLEOTIDE SEQUENCE [LARGE SCALE GENOMIC DNA]</scope>
    <source>
        <strain evidence="2">TB1705</strain>
        <tissue evidence="2">Leaf</tissue>
    </source>
</reference>
<dbReference type="OrthoDB" id="1748457at2759"/>
<evidence type="ECO:0000313" key="2">
    <source>
        <dbReference type="EMBL" id="KAF6137101.1"/>
    </source>
</evidence>
<evidence type="ECO:0000256" key="1">
    <source>
        <dbReference type="SAM" id="MobiDB-lite"/>
    </source>
</evidence>
<sequence length="121" mass="13529">MQEHPEVKPMRTKTMPNYHDLDEICGKSTATEKYVRSAKHLKSEKLSDVSITRVQDSSNDEAVEDDSPLVNNEVEKNKKKKHKPTETTLIAEDSKKGKKNTGEGMIDALKSIASTVDGMKK</sequence>
<protein>
    <submittedName>
        <fullName evidence="2">Uncharacterized protein</fullName>
    </submittedName>
</protein>
<dbReference type="AlphaFoldDB" id="A0A7J7L398"/>
<dbReference type="Proteomes" id="UP000541444">
    <property type="component" value="Unassembled WGS sequence"/>
</dbReference>
<organism evidence="2 3">
    <name type="scientific">Kingdonia uniflora</name>
    <dbReference type="NCBI Taxonomy" id="39325"/>
    <lineage>
        <taxon>Eukaryota</taxon>
        <taxon>Viridiplantae</taxon>
        <taxon>Streptophyta</taxon>
        <taxon>Embryophyta</taxon>
        <taxon>Tracheophyta</taxon>
        <taxon>Spermatophyta</taxon>
        <taxon>Magnoliopsida</taxon>
        <taxon>Ranunculales</taxon>
        <taxon>Circaeasteraceae</taxon>
        <taxon>Kingdonia</taxon>
    </lineage>
</organism>
<gene>
    <name evidence="2" type="ORF">GIB67_030865</name>
</gene>
<feature type="region of interest" description="Disordered" evidence="1">
    <location>
        <begin position="52"/>
        <end position="102"/>
    </location>
</feature>
<feature type="compositionally biased region" description="Acidic residues" evidence="1">
    <location>
        <begin position="58"/>
        <end position="67"/>
    </location>
</feature>
<dbReference type="EMBL" id="JACGCM010002660">
    <property type="protein sequence ID" value="KAF6137101.1"/>
    <property type="molecule type" value="Genomic_DNA"/>
</dbReference>
<keyword evidence="3" id="KW-1185">Reference proteome</keyword>
<proteinExistence type="predicted"/>